<dbReference type="Proteomes" id="UP000734218">
    <property type="component" value="Unassembled WGS sequence"/>
</dbReference>
<feature type="compositionally biased region" description="Basic and acidic residues" evidence="1">
    <location>
        <begin position="1"/>
        <end position="26"/>
    </location>
</feature>
<evidence type="ECO:0000256" key="1">
    <source>
        <dbReference type="SAM" id="MobiDB-lite"/>
    </source>
</evidence>
<accession>A0ABX0XIT8</accession>
<dbReference type="EMBL" id="JAATJE010000001">
    <property type="protein sequence ID" value="NJC33252.1"/>
    <property type="molecule type" value="Genomic_DNA"/>
</dbReference>
<evidence type="ECO:0000313" key="2">
    <source>
        <dbReference type="EMBL" id="NJC33252.1"/>
    </source>
</evidence>
<comment type="caution">
    <text evidence="2">The sequence shown here is derived from an EMBL/GenBank/DDBJ whole genome shotgun (WGS) entry which is preliminary data.</text>
</comment>
<dbReference type="RefSeq" id="WP_167953096.1">
    <property type="nucleotide sequence ID" value="NZ_JAATJE010000001.1"/>
</dbReference>
<protein>
    <submittedName>
        <fullName evidence="2">Uncharacterized protein</fullName>
    </submittedName>
</protein>
<evidence type="ECO:0000313" key="3">
    <source>
        <dbReference type="Proteomes" id="UP000734218"/>
    </source>
</evidence>
<sequence>MTDDRKDDHHIIDSPDGKRRDDDRASPLDGPGIEGGTAGTGGVNKSQDEPGGGQNNG</sequence>
<feature type="region of interest" description="Disordered" evidence="1">
    <location>
        <begin position="1"/>
        <end position="57"/>
    </location>
</feature>
<proteinExistence type="predicted"/>
<keyword evidence="3" id="KW-1185">Reference proteome</keyword>
<organism evidence="2 3">
    <name type="scientific">Sphingomonas jejuensis</name>
    <dbReference type="NCBI Taxonomy" id="904715"/>
    <lineage>
        <taxon>Bacteria</taxon>
        <taxon>Pseudomonadati</taxon>
        <taxon>Pseudomonadota</taxon>
        <taxon>Alphaproteobacteria</taxon>
        <taxon>Sphingomonadales</taxon>
        <taxon>Sphingomonadaceae</taxon>
        <taxon>Sphingomonas</taxon>
    </lineage>
</organism>
<feature type="compositionally biased region" description="Gly residues" evidence="1">
    <location>
        <begin position="32"/>
        <end position="42"/>
    </location>
</feature>
<gene>
    <name evidence="2" type="ORF">GGR88_000726</name>
</gene>
<reference evidence="2 3" key="1">
    <citation type="submission" date="2020-03" db="EMBL/GenBank/DDBJ databases">
        <title>Genomic Encyclopedia of Type Strains, Phase IV (KMG-IV): sequencing the most valuable type-strain genomes for metagenomic binning, comparative biology and taxonomic classification.</title>
        <authorList>
            <person name="Goeker M."/>
        </authorList>
    </citation>
    <scope>NUCLEOTIDE SEQUENCE [LARGE SCALE GENOMIC DNA]</scope>
    <source>
        <strain evidence="2 3">DSM 27651</strain>
    </source>
</reference>
<name>A0ABX0XIT8_9SPHN</name>